<organism evidence="2 3">
    <name type="scientific">Pristionchus fissidentatus</name>
    <dbReference type="NCBI Taxonomy" id="1538716"/>
    <lineage>
        <taxon>Eukaryota</taxon>
        <taxon>Metazoa</taxon>
        <taxon>Ecdysozoa</taxon>
        <taxon>Nematoda</taxon>
        <taxon>Chromadorea</taxon>
        <taxon>Rhabditida</taxon>
        <taxon>Rhabditina</taxon>
        <taxon>Diplogasteromorpha</taxon>
        <taxon>Diplogasteroidea</taxon>
        <taxon>Neodiplogasteridae</taxon>
        <taxon>Pristionchus</taxon>
    </lineage>
</organism>
<gene>
    <name evidence="2" type="ORF">PFISCL1PPCAC_18496</name>
</gene>
<dbReference type="Pfam" id="PF19281">
    <property type="entry name" value="PHYHIP_C"/>
    <property type="match status" value="1"/>
</dbReference>
<dbReference type="EMBL" id="BTSY01000005">
    <property type="protein sequence ID" value="GMT27199.1"/>
    <property type="molecule type" value="Genomic_DNA"/>
</dbReference>
<dbReference type="AlphaFoldDB" id="A0AAV5W5G8"/>
<dbReference type="Proteomes" id="UP001432322">
    <property type="component" value="Unassembled WGS sequence"/>
</dbReference>
<proteinExistence type="predicted"/>
<feature type="domain" description="Phytanoyl-CoA hydroxylase-interacting protein-like C-terminal" evidence="1">
    <location>
        <begin position="123"/>
        <end position="276"/>
    </location>
</feature>
<reference evidence="2" key="1">
    <citation type="submission" date="2023-10" db="EMBL/GenBank/DDBJ databases">
        <title>Genome assembly of Pristionchus species.</title>
        <authorList>
            <person name="Yoshida K."/>
            <person name="Sommer R.J."/>
        </authorList>
    </citation>
    <scope>NUCLEOTIDE SEQUENCE</scope>
    <source>
        <strain evidence="2">RS5133</strain>
    </source>
</reference>
<name>A0AAV5W5G8_9BILA</name>
<dbReference type="GO" id="GO:0005737">
    <property type="term" value="C:cytoplasm"/>
    <property type="evidence" value="ECO:0007669"/>
    <property type="project" value="TreeGrafter"/>
</dbReference>
<accession>A0AAV5W5G8</accession>
<dbReference type="PANTHER" id="PTHR15698">
    <property type="entry name" value="PROTEIN CBG15099"/>
    <property type="match status" value="1"/>
</dbReference>
<keyword evidence="3" id="KW-1185">Reference proteome</keyword>
<comment type="caution">
    <text evidence="2">The sequence shown here is derived from an EMBL/GenBank/DDBJ whole genome shotgun (WGS) entry which is preliminary data.</text>
</comment>
<sequence>MAPLLMQADLDQLGLEALSVRPDLYVKSHTLRSIVLKNIHALAGIDRHIIVLVHNAYHDGEDKRFYLKPPDAGDIEVYVPHHCYGCTYEFHVIGYEWTSGAIVEHLKFQVRSERSVDEQRILLNNIERLVCRESMAPAILYRNITEEQYELLSNSTGLILPSMRRKSGHPSNKAFNRFPMTYLCARLHKGQLPTCSPYGPVQLSFPAPYIINDRCRLFLVDMHCYASYRKRIHYLTLVIATKGSFAYEEMLRLEIPKLNIANNPFMSYNAETGQLLCATQLQLRAGQTEPDQVWVEVMLCDRALNIHKARKEEVEHTAGSTVGPRTNAECALCHATAQIH</sequence>
<evidence type="ECO:0000313" key="2">
    <source>
        <dbReference type="EMBL" id="GMT27199.1"/>
    </source>
</evidence>
<evidence type="ECO:0000259" key="1">
    <source>
        <dbReference type="Pfam" id="PF19281"/>
    </source>
</evidence>
<dbReference type="PANTHER" id="PTHR15698:SF4">
    <property type="entry name" value="PHYTANOYL-COA HYDROXYLASE-INTERACTING PROTEIN-LIKE C-TERMINAL DOMAIN-CONTAINING PROTEIN"/>
    <property type="match status" value="1"/>
</dbReference>
<dbReference type="InterPro" id="IPR045545">
    <property type="entry name" value="PHYIP/PHIPL_C"/>
</dbReference>
<protein>
    <recommendedName>
        <fullName evidence="1">Phytanoyl-CoA hydroxylase-interacting protein-like C-terminal domain-containing protein</fullName>
    </recommendedName>
</protein>
<evidence type="ECO:0000313" key="3">
    <source>
        <dbReference type="Proteomes" id="UP001432322"/>
    </source>
</evidence>
<dbReference type="InterPro" id="IPR042868">
    <property type="entry name" value="PHYHIP/PHYHIPL"/>
</dbReference>